<gene>
    <name evidence="3" type="ORF">EKO04_003260</name>
</gene>
<keyword evidence="2" id="KW-1133">Transmembrane helix</keyword>
<feature type="region of interest" description="Disordered" evidence="1">
    <location>
        <begin position="1"/>
        <end position="32"/>
    </location>
</feature>
<accession>A0A8H7J9G4</accession>
<feature type="transmembrane region" description="Helical" evidence="2">
    <location>
        <begin position="89"/>
        <end position="110"/>
    </location>
</feature>
<dbReference type="OrthoDB" id="5322539at2759"/>
<protein>
    <submittedName>
        <fullName evidence="3">Uncharacterized protein</fullName>
    </submittedName>
</protein>
<feature type="compositionally biased region" description="Polar residues" evidence="1">
    <location>
        <begin position="1"/>
        <end position="15"/>
    </location>
</feature>
<dbReference type="AlphaFoldDB" id="A0A8H7J9G4"/>
<reference evidence="3" key="2">
    <citation type="submission" date="2020-09" db="EMBL/GenBank/DDBJ databases">
        <title>Reference genome assembly for Australian Ascochyta lentis isolate Al4.</title>
        <authorList>
            <person name="Lee R.C."/>
            <person name="Farfan-Caceres L.M."/>
            <person name="Debler J.W."/>
            <person name="Williams A.H."/>
            <person name="Henares B.M."/>
        </authorList>
    </citation>
    <scope>NUCLEOTIDE SEQUENCE</scope>
    <source>
        <strain evidence="3">Al4</strain>
    </source>
</reference>
<evidence type="ECO:0000256" key="1">
    <source>
        <dbReference type="SAM" id="MobiDB-lite"/>
    </source>
</evidence>
<proteinExistence type="predicted"/>
<sequence length="665" mass="72906">MSPSSYEQPFLTQKSVPRDTTAKSGRPDDFPQRDKENILYRWATSWQAPIMMIGLLFLGGGMSIAHHLFYQSLHNTKTPGDFSQQLNTAYGTAFAFAAKACFIAAVGSAYTQHMWFNFRKRFVRVSTMDSIFTATSSLLSLLDPRFMWSCKTGAVIAALSWLLPLSAIVTPSTLSIRPVTSSATVELPVPVVNFSAFENFRDGDSVKASLTRLSRLVTSGVQTPPIKAFISNSSYNTEVVGPSLQCTTPSSDVIENIDAVFEGVGGSLQSGNGTIQPMAVYVAFTPFTPVTLSGRPWPIDDLGQSVTNSSYWNEFIDRCVRVSNPACSLIAPTAFGIPDNSSEGYGKTINTANALWLRFGDERLSCSVQKTLYRLRFDARHSSTALAGYSFEHQGVFNYDSGENAGLIIAIQPLLDVLRGTTYFSHNWCSLRDQQTTKCMSALSYKISQTLIHETALTAMVYEKAGEVRNKTWKIAEKMPIAAPHDSIPSADPLDVSLSRNLTFSNIIEEMSRNVTLSYFTDARYLSYNSTTAAVTTTIPINVYDYNIRNLVLAYSIAFGSSALAVLVGLYVFIMNGCTNGTASFSSILSATIQNKGLCNVVEQFRATASGQITSPSMVAGPELLQLRLRYGVLIDDERSDLENSEEGERETKRVEAFGVPGQIF</sequence>
<evidence type="ECO:0000313" key="4">
    <source>
        <dbReference type="Proteomes" id="UP000651452"/>
    </source>
</evidence>
<keyword evidence="2" id="KW-0472">Membrane</keyword>
<organism evidence="3 4">
    <name type="scientific">Ascochyta lentis</name>
    <dbReference type="NCBI Taxonomy" id="205686"/>
    <lineage>
        <taxon>Eukaryota</taxon>
        <taxon>Fungi</taxon>
        <taxon>Dikarya</taxon>
        <taxon>Ascomycota</taxon>
        <taxon>Pezizomycotina</taxon>
        <taxon>Dothideomycetes</taxon>
        <taxon>Pleosporomycetidae</taxon>
        <taxon>Pleosporales</taxon>
        <taxon>Pleosporineae</taxon>
        <taxon>Didymellaceae</taxon>
        <taxon>Ascochyta</taxon>
    </lineage>
</organism>
<name>A0A8H7J9G4_9PLEO</name>
<dbReference type="PANTHER" id="PTHR35041">
    <property type="entry name" value="MEDIATOR OF RNA POLYMERASE II TRANSCRIPTION SUBUNIT 1"/>
    <property type="match status" value="1"/>
</dbReference>
<evidence type="ECO:0000313" key="3">
    <source>
        <dbReference type="EMBL" id="KAF9698975.1"/>
    </source>
</evidence>
<keyword evidence="4" id="KW-1185">Reference proteome</keyword>
<dbReference type="Proteomes" id="UP000651452">
    <property type="component" value="Unassembled WGS sequence"/>
</dbReference>
<evidence type="ECO:0000256" key="2">
    <source>
        <dbReference type="SAM" id="Phobius"/>
    </source>
</evidence>
<comment type="caution">
    <text evidence="3">The sequence shown here is derived from an EMBL/GenBank/DDBJ whole genome shotgun (WGS) entry which is preliminary data.</text>
</comment>
<dbReference type="PANTHER" id="PTHR35041:SF6">
    <property type="entry name" value="FORMYLMETHIONINE DEFORMYLASE-LIKE PROTEIN-RELATED"/>
    <property type="match status" value="1"/>
</dbReference>
<feature type="transmembrane region" description="Helical" evidence="2">
    <location>
        <begin position="552"/>
        <end position="574"/>
    </location>
</feature>
<reference evidence="3" key="1">
    <citation type="submission" date="2018-12" db="EMBL/GenBank/DDBJ databases">
        <authorList>
            <person name="Syme R.A."/>
            <person name="Farfan-Caceres L."/>
            <person name="Lichtenzveig J."/>
        </authorList>
    </citation>
    <scope>NUCLEOTIDE SEQUENCE</scope>
    <source>
        <strain evidence="3">Al4</strain>
    </source>
</reference>
<feature type="compositionally biased region" description="Basic and acidic residues" evidence="1">
    <location>
        <begin position="16"/>
        <end position="32"/>
    </location>
</feature>
<feature type="transmembrane region" description="Helical" evidence="2">
    <location>
        <begin position="50"/>
        <end position="69"/>
    </location>
</feature>
<keyword evidence="2" id="KW-0812">Transmembrane</keyword>
<dbReference type="EMBL" id="RZGK01000005">
    <property type="protein sequence ID" value="KAF9698975.1"/>
    <property type="molecule type" value="Genomic_DNA"/>
</dbReference>